<protein>
    <submittedName>
        <fullName evidence="1">Uncharacterized protein</fullName>
    </submittedName>
</protein>
<name>E4U1R0_SULKY</name>
<dbReference type="AlphaFoldDB" id="E4U1R0"/>
<dbReference type="OrthoDB" id="9921768at2"/>
<accession>E4U1R0</accession>
<gene>
    <name evidence="1" type="ordered locus">Sulku_1873</name>
</gene>
<evidence type="ECO:0000313" key="2">
    <source>
        <dbReference type="Proteomes" id="UP000008721"/>
    </source>
</evidence>
<dbReference type="EMBL" id="CP002355">
    <property type="protein sequence ID" value="ADR34533.1"/>
    <property type="molecule type" value="Genomic_DNA"/>
</dbReference>
<sequence>MRQFRRFFTALFVVATLIGALHEIIHDHHHEIGNDVEESCPIYLLTHTSVVLVDNIGLQSISVSYEPIILPLSVEIASSIIHTKSRSPPHA</sequence>
<dbReference type="Proteomes" id="UP000008721">
    <property type="component" value="Chromosome"/>
</dbReference>
<reference evidence="1 2" key="1">
    <citation type="journal article" date="2012" name="Stand. Genomic Sci.">
        <title>Complete genome sequence of the sulfur compounds oxidizing chemolithoautotroph Sulfuricurvum kujiense type strain (YK-1(T)).</title>
        <authorList>
            <person name="Han C."/>
            <person name="Kotsyurbenko O."/>
            <person name="Chertkov O."/>
            <person name="Held B."/>
            <person name="Lapidus A."/>
            <person name="Nolan M."/>
            <person name="Lucas S."/>
            <person name="Hammon N."/>
            <person name="Deshpande S."/>
            <person name="Cheng J.F."/>
            <person name="Tapia R."/>
            <person name="Goodwin L.A."/>
            <person name="Pitluck S."/>
            <person name="Liolios K."/>
            <person name="Pagani I."/>
            <person name="Ivanova N."/>
            <person name="Mavromatis K."/>
            <person name="Mikhailova N."/>
            <person name="Pati A."/>
            <person name="Chen A."/>
            <person name="Palaniappan K."/>
            <person name="Land M."/>
            <person name="Hauser L."/>
            <person name="Chang Y.J."/>
            <person name="Jeffries C.D."/>
            <person name="Brambilla E.M."/>
            <person name="Rohde M."/>
            <person name="Spring S."/>
            <person name="Sikorski J."/>
            <person name="Goker M."/>
            <person name="Woyke T."/>
            <person name="Bristow J."/>
            <person name="Eisen J.A."/>
            <person name="Markowitz V."/>
            <person name="Hugenholtz P."/>
            <person name="Kyrpides N.C."/>
            <person name="Klenk H.P."/>
            <person name="Detter J.C."/>
        </authorList>
    </citation>
    <scope>NUCLEOTIDE SEQUENCE [LARGE SCALE GENOMIC DNA]</scope>
    <source>
        <strain evidence="2">ATCC BAA-921 / DSM 16994 / JCM 11577 / YK-1</strain>
    </source>
</reference>
<dbReference type="HOGENOM" id="CLU_2425857_0_0_7"/>
<dbReference type="KEGG" id="sku:Sulku_1873"/>
<organism evidence="1 2">
    <name type="scientific">Sulfuricurvum kujiense (strain ATCC BAA-921 / DSM 16994 / JCM 11577 / YK-1)</name>
    <dbReference type="NCBI Taxonomy" id="709032"/>
    <lineage>
        <taxon>Bacteria</taxon>
        <taxon>Pseudomonadati</taxon>
        <taxon>Campylobacterota</taxon>
        <taxon>Epsilonproteobacteria</taxon>
        <taxon>Campylobacterales</taxon>
        <taxon>Sulfurimonadaceae</taxon>
        <taxon>Sulfuricurvum</taxon>
    </lineage>
</organism>
<dbReference type="RefSeq" id="WP_013460730.1">
    <property type="nucleotide sequence ID" value="NC_014762.1"/>
</dbReference>
<dbReference type="STRING" id="709032.Sulku_1873"/>
<keyword evidence="2" id="KW-1185">Reference proteome</keyword>
<proteinExistence type="predicted"/>
<evidence type="ECO:0000313" key="1">
    <source>
        <dbReference type="EMBL" id="ADR34533.1"/>
    </source>
</evidence>